<comment type="caution">
    <text evidence="1">The sequence shown here is derived from an EMBL/GenBank/DDBJ whole genome shotgun (WGS) entry which is preliminary data.</text>
</comment>
<evidence type="ECO:0000313" key="1">
    <source>
        <dbReference type="EMBL" id="OZF86398.1"/>
    </source>
</evidence>
<name>A0A260ZL41_CAERE</name>
<protein>
    <submittedName>
        <fullName evidence="1">Uncharacterized protein</fullName>
    </submittedName>
</protein>
<feature type="non-terminal residue" evidence="1">
    <location>
        <position position="1"/>
    </location>
</feature>
<dbReference type="Gene3D" id="1.10.100.10">
    <property type="entry name" value="Insulin-like"/>
    <property type="match status" value="1"/>
</dbReference>
<sequence>MRVFIIFLIILSIFSISPIQSHSTKHVRSLCKRKAVKHIRKICPDMCLTGDMLNVYEYCSMGYSDSQVKFICCPD</sequence>
<gene>
    <name evidence="1" type="ORF">FL82_15168</name>
</gene>
<accession>A0A260ZL41</accession>
<reference evidence="1" key="1">
    <citation type="submission" date="2017-08" db="EMBL/GenBank/DDBJ databases">
        <authorList>
            <person name="de Groot N.N."/>
        </authorList>
    </citation>
    <scope>NUCLEOTIDE SEQUENCE [LARGE SCALE GENOMIC DNA]</scope>
    <source>
        <strain evidence="1">PX439</strain>
    </source>
</reference>
<dbReference type="STRING" id="31234.E3LS17"/>
<keyword evidence="2" id="KW-1185">Reference proteome</keyword>
<dbReference type="HOGENOM" id="CLU_2673472_0_0_1"/>
<organism evidence="1 2">
    <name type="scientific">Caenorhabditis remanei</name>
    <name type="common">Caenorhabditis vulgaris</name>
    <dbReference type="NCBI Taxonomy" id="31234"/>
    <lineage>
        <taxon>Eukaryota</taxon>
        <taxon>Metazoa</taxon>
        <taxon>Ecdysozoa</taxon>
        <taxon>Nematoda</taxon>
        <taxon>Chromadorea</taxon>
        <taxon>Rhabditida</taxon>
        <taxon>Rhabditina</taxon>
        <taxon>Rhabditomorpha</taxon>
        <taxon>Rhabditoidea</taxon>
        <taxon>Rhabditidae</taxon>
        <taxon>Peloderinae</taxon>
        <taxon>Caenorhabditis</taxon>
    </lineage>
</organism>
<dbReference type="OrthoDB" id="5837265at2759"/>
<dbReference type="Proteomes" id="UP000216624">
    <property type="component" value="Unassembled WGS sequence"/>
</dbReference>
<evidence type="ECO:0000313" key="2">
    <source>
        <dbReference type="Proteomes" id="UP000216624"/>
    </source>
</evidence>
<dbReference type="eggNOG" id="ENOG502TIT9">
    <property type="taxonomic scope" value="Eukaryota"/>
</dbReference>
<proteinExistence type="predicted"/>
<dbReference type="OMA" id="CPDMCLT"/>
<dbReference type="EMBL" id="NMWX01000102">
    <property type="protein sequence ID" value="OZF86398.1"/>
    <property type="molecule type" value="Genomic_DNA"/>
</dbReference>